<reference evidence="11" key="1">
    <citation type="journal article" date="2019" name="Int. J. Syst. Evol. Microbiol.">
        <title>The Global Catalogue of Microorganisms (GCM) 10K type strain sequencing project: providing services to taxonomists for standard genome sequencing and annotation.</title>
        <authorList>
            <consortium name="The Broad Institute Genomics Platform"/>
            <consortium name="The Broad Institute Genome Sequencing Center for Infectious Disease"/>
            <person name="Wu L."/>
            <person name="Ma J."/>
        </authorList>
    </citation>
    <scope>NUCLEOTIDE SEQUENCE [LARGE SCALE GENOMIC DNA]</scope>
    <source>
        <strain evidence="11">JCM 16601</strain>
    </source>
</reference>
<dbReference type="PANTHER" id="PTHR43811">
    <property type="entry name" value="FKBP-TYPE PEPTIDYL-PROLYL CIS-TRANS ISOMERASE FKPA"/>
    <property type="match status" value="1"/>
</dbReference>
<feature type="chain" id="PRO_5045156652" description="peptidylprolyl isomerase" evidence="8">
    <location>
        <begin position="22"/>
        <end position="329"/>
    </location>
</feature>
<dbReference type="InterPro" id="IPR046357">
    <property type="entry name" value="PPIase_dom_sf"/>
</dbReference>
<feature type="domain" description="PPIase FKBP-type" evidence="9">
    <location>
        <begin position="196"/>
        <end position="297"/>
    </location>
</feature>
<dbReference type="InterPro" id="IPR001179">
    <property type="entry name" value="PPIase_FKBP_dom"/>
</dbReference>
<organism evidence="10 11">
    <name type="scientific">Mucilaginibacter dorajii</name>
    <dbReference type="NCBI Taxonomy" id="692994"/>
    <lineage>
        <taxon>Bacteria</taxon>
        <taxon>Pseudomonadati</taxon>
        <taxon>Bacteroidota</taxon>
        <taxon>Sphingobacteriia</taxon>
        <taxon>Sphingobacteriales</taxon>
        <taxon>Sphingobacteriaceae</taxon>
        <taxon>Mucilaginibacter</taxon>
    </lineage>
</organism>
<keyword evidence="11" id="KW-1185">Reference proteome</keyword>
<gene>
    <name evidence="10" type="ORF">GCM10022210_17280</name>
</gene>
<proteinExistence type="inferred from homology"/>
<keyword evidence="5 6" id="KW-0413">Isomerase</keyword>
<evidence type="ECO:0000313" key="10">
    <source>
        <dbReference type="EMBL" id="GAA3968985.1"/>
    </source>
</evidence>
<dbReference type="PROSITE" id="PS50059">
    <property type="entry name" value="FKBP_PPIASE"/>
    <property type="match status" value="1"/>
</dbReference>
<feature type="signal peptide" evidence="8">
    <location>
        <begin position="1"/>
        <end position="21"/>
    </location>
</feature>
<dbReference type="Gene3D" id="3.10.50.40">
    <property type="match status" value="2"/>
</dbReference>
<evidence type="ECO:0000256" key="7">
    <source>
        <dbReference type="SAM" id="MobiDB-lite"/>
    </source>
</evidence>
<evidence type="ECO:0000313" key="11">
    <source>
        <dbReference type="Proteomes" id="UP001500742"/>
    </source>
</evidence>
<evidence type="ECO:0000256" key="6">
    <source>
        <dbReference type="PROSITE-ProRule" id="PRU00277"/>
    </source>
</evidence>
<comment type="catalytic activity">
    <reaction evidence="1 6">
        <text>[protein]-peptidylproline (omega=180) = [protein]-peptidylproline (omega=0)</text>
        <dbReference type="Rhea" id="RHEA:16237"/>
        <dbReference type="Rhea" id="RHEA-COMP:10747"/>
        <dbReference type="Rhea" id="RHEA-COMP:10748"/>
        <dbReference type="ChEBI" id="CHEBI:83833"/>
        <dbReference type="ChEBI" id="CHEBI:83834"/>
        <dbReference type="EC" id="5.2.1.8"/>
    </reaction>
</comment>
<keyword evidence="8" id="KW-0732">Signal</keyword>
<comment type="caution">
    <text evidence="10">The sequence shown here is derived from an EMBL/GenBank/DDBJ whole genome shotgun (WGS) entry which is preliminary data.</text>
</comment>
<evidence type="ECO:0000256" key="1">
    <source>
        <dbReference type="ARBA" id="ARBA00000971"/>
    </source>
</evidence>
<keyword evidence="4 6" id="KW-0697">Rotamase</keyword>
<protein>
    <recommendedName>
        <fullName evidence="3 6">peptidylprolyl isomerase</fullName>
        <ecNumber evidence="3 6">5.2.1.8</ecNumber>
    </recommendedName>
</protein>
<name>A0ABP7PP99_9SPHI</name>
<dbReference type="Pfam" id="PF00254">
    <property type="entry name" value="FKBP_C"/>
    <property type="match status" value="1"/>
</dbReference>
<evidence type="ECO:0000259" key="9">
    <source>
        <dbReference type="PROSITE" id="PS50059"/>
    </source>
</evidence>
<evidence type="ECO:0000256" key="8">
    <source>
        <dbReference type="SAM" id="SignalP"/>
    </source>
</evidence>
<dbReference type="SUPFAM" id="SSF54534">
    <property type="entry name" value="FKBP-like"/>
    <property type="match status" value="2"/>
</dbReference>
<accession>A0ABP7PP99</accession>
<feature type="compositionally biased region" description="Basic residues" evidence="7">
    <location>
        <begin position="309"/>
        <end position="329"/>
    </location>
</feature>
<feature type="region of interest" description="Disordered" evidence="7">
    <location>
        <begin position="305"/>
        <end position="329"/>
    </location>
</feature>
<evidence type="ECO:0000256" key="4">
    <source>
        <dbReference type="ARBA" id="ARBA00023110"/>
    </source>
</evidence>
<dbReference type="RefSeq" id="WP_259095814.1">
    <property type="nucleotide sequence ID" value="NZ_BAAAZC010000011.1"/>
</dbReference>
<dbReference type="EC" id="5.2.1.8" evidence="3 6"/>
<dbReference type="EMBL" id="BAAAZC010000011">
    <property type="protein sequence ID" value="GAA3968985.1"/>
    <property type="molecule type" value="Genomic_DNA"/>
</dbReference>
<dbReference type="Proteomes" id="UP001500742">
    <property type="component" value="Unassembled WGS sequence"/>
</dbReference>
<evidence type="ECO:0000256" key="3">
    <source>
        <dbReference type="ARBA" id="ARBA00013194"/>
    </source>
</evidence>
<evidence type="ECO:0000256" key="2">
    <source>
        <dbReference type="ARBA" id="ARBA00006577"/>
    </source>
</evidence>
<comment type="similarity">
    <text evidence="2">Belongs to the FKBP-type PPIase family.</text>
</comment>
<evidence type="ECO:0000256" key="5">
    <source>
        <dbReference type="ARBA" id="ARBA00023235"/>
    </source>
</evidence>
<sequence length="329" mass="35474">MKKTFYFLASLLGMLNLGAHAQNGMQTRPNGAQYQIFTHNTGEKVKQNDVITFNYIQMTDKDSVLFSSYVAGHTVQAQIHPSQSVADLMDIFPLLTLNDSAKVKVPTDSIFKGHEEARPPFFPKGSNLTFIIKITKVQSLQEAMDERNAAIAKQKQQESVDANNYITANKLTPVTTASGLKYIVTKPSALRKPLPGDTVLVNYVGSLTNGTVFDSSIEKVAKAAGLDQPGRPYEPISVVLGEGRVIPGWEEGLALLHEGSTAKFIVPSSLGYGEKGGGAVIPPYATLVFDLEIVKIKPTKHAAVAAKPGVKHPAKKGTAKKTGVSKKKN</sequence>
<dbReference type="PANTHER" id="PTHR43811:SF19">
    <property type="entry name" value="39 KDA FK506-BINDING NUCLEAR PROTEIN"/>
    <property type="match status" value="1"/>
</dbReference>